<accession>A0A8J3M4Q4</accession>
<dbReference type="InterPro" id="IPR036388">
    <property type="entry name" value="WH-like_DNA-bd_sf"/>
</dbReference>
<dbReference type="InterPro" id="IPR005119">
    <property type="entry name" value="LysR_subst-bd"/>
</dbReference>
<dbReference type="Proteomes" id="UP000626220">
    <property type="component" value="Unassembled WGS sequence"/>
</dbReference>
<dbReference type="Pfam" id="PF03466">
    <property type="entry name" value="LysR_substrate"/>
    <property type="match status" value="1"/>
</dbReference>
<reference evidence="6" key="2">
    <citation type="submission" date="2020-09" db="EMBL/GenBank/DDBJ databases">
        <authorList>
            <person name="Sun Q."/>
            <person name="Kim S."/>
        </authorList>
    </citation>
    <scope>NUCLEOTIDE SEQUENCE</scope>
    <source>
        <strain evidence="6">KCTC 42650</strain>
    </source>
</reference>
<dbReference type="PROSITE" id="PS50931">
    <property type="entry name" value="HTH_LYSR"/>
    <property type="match status" value="1"/>
</dbReference>
<keyword evidence="2" id="KW-0805">Transcription regulation</keyword>
<dbReference type="GO" id="GO:0003700">
    <property type="term" value="F:DNA-binding transcription factor activity"/>
    <property type="evidence" value="ECO:0007669"/>
    <property type="project" value="InterPro"/>
</dbReference>
<protein>
    <submittedName>
        <fullName evidence="6">LysR family transcriptional regulator</fullName>
    </submittedName>
</protein>
<evidence type="ECO:0000256" key="3">
    <source>
        <dbReference type="ARBA" id="ARBA00023125"/>
    </source>
</evidence>
<evidence type="ECO:0000313" key="7">
    <source>
        <dbReference type="Proteomes" id="UP000626220"/>
    </source>
</evidence>
<sequence length="298" mass="33077">MDNALTSLDWSLIQVFVAVAETGSLSAAAARLGRSQPTLGRQVQSLEQALDATLFERHARGLRLTSLGADLLPLAQQMHQAMNALTLTAAGQSQRLEGTVRITASVFASHYLLPPILARIRAAEPAISLVLVPSDRSENLLFREADVAVRMFRPTQMDVVTRHVTTIEMGIFAAKSYLARHGRPQRPDQLFDFDLVGYDADELILRTMRKFGWPATTEDFAVRCDNQATYWELVRTGCGIGFSQRVSGRADPAVEEIDLGISIPPLDVWLAAHPAMRQTPRIRRVWDMLAEELEKSQT</sequence>
<dbReference type="GO" id="GO:0043565">
    <property type="term" value="F:sequence-specific DNA binding"/>
    <property type="evidence" value="ECO:0007669"/>
    <property type="project" value="TreeGrafter"/>
</dbReference>
<dbReference type="PRINTS" id="PR00039">
    <property type="entry name" value="HTHLYSR"/>
</dbReference>
<evidence type="ECO:0000313" key="6">
    <source>
        <dbReference type="EMBL" id="GHF35720.1"/>
    </source>
</evidence>
<keyword evidence="4" id="KW-0804">Transcription</keyword>
<evidence type="ECO:0000256" key="4">
    <source>
        <dbReference type="ARBA" id="ARBA00023163"/>
    </source>
</evidence>
<dbReference type="InterPro" id="IPR058163">
    <property type="entry name" value="LysR-type_TF_proteobact-type"/>
</dbReference>
<keyword evidence="7" id="KW-1185">Reference proteome</keyword>
<dbReference type="Gene3D" id="1.10.10.10">
    <property type="entry name" value="Winged helix-like DNA-binding domain superfamily/Winged helix DNA-binding domain"/>
    <property type="match status" value="1"/>
</dbReference>
<dbReference type="AlphaFoldDB" id="A0A8J3M4Q4"/>
<dbReference type="GO" id="GO:0006351">
    <property type="term" value="P:DNA-templated transcription"/>
    <property type="evidence" value="ECO:0007669"/>
    <property type="project" value="TreeGrafter"/>
</dbReference>
<evidence type="ECO:0000259" key="5">
    <source>
        <dbReference type="PROSITE" id="PS50931"/>
    </source>
</evidence>
<comment type="caution">
    <text evidence="6">The sequence shown here is derived from an EMBL/GenBank/DDBJ whole genome shotgun (WGS) entry which is preliminary data.</text>
</comment>
<dbReference type="RefSeq" id="WP_189678380.1">
    <property type="nucleotide sequence ID" value="NZ_BNCJ01000001.1"/>
</dbReference>
<dbReference type="FunFam" id="1.10.10.10:FF:000001">
    <property type="entry name" value="LysR family transcriptional regulator"/>
    <property type="match status" value="1"/>
</dbReference>
<dbReference type="Pfam" id="PF00126">
    <property type="entry name" value="HTH_1"/>
    <property type="match status" value="1"/>
</dbReference>
<dbReference type="PANTHER" id="PTHR30537">
    <property type="entry name" value="HTH-TYPE TRANSCRIPTIONAL REGULATOR"/>
    <property type="match status" value="1"/>
</dbReference>
<evidence type="ECO:0000256" key="1">
    <source>
        <dbReference type="ARBA" id="ARBA00009437"/>
    </source>
</evidence>
<dbReference type="PANTHER" id="PTHR30537:SF3">
    <property type="entry name" value="TRANSCRIPTIONAL REGULATORY PROTEIN"/>
    <property type="match status" value="1"/>
</dbReference>
<dbReference type="SUPFAM" id="SSF53850">
    <property type="entry name" value="Periplasmic binding protein-like II"/>
    <property type="match status" value="1"/>
</dbReference>
<comment type="similarity">
    <text evidence="1">Belongs to the LysR transcriptional regulatory family.</text>
</comment>
<gene>
    <name evidence="6" type="ORF">GCM10017056_04260</name>
</gene>
<proteinExistence type="inferred from homology"/>
<feature type="domain" description="HTH lysR-type" evidence="5">
    <location>
        <begin position="8"/>
        <end position="65"/>
    </location>
</feature>
<evidence type="ECO:0000256" key="2">
    <source>
        <dbReference type="ARBA" id="ARBA00023015"/>
    </source>
</evidence>
<name>A0A8J3M4Q4_9RHOB</name>
<organism evidence="6 7">
    <name type="scientific">Seohaeicola zhoushanensis</name>
    <dbReference type="NCBI Taxonomy" id="1569283"/>
    <lineage>
        <taxon>Bacteria</taxon>
        <taxon>Pseudomonadati</taxon>
        <taxon>Pseudomonadota</taxon>
        <taxon>Alphaproteobacteria</taxon>
        <taxon>Rhodobacterales</taxon>
        <taxon>Roseobacteraceae</taxon>
        <taxon>Seohaeicola</taxon>
    </lineage>
</organism>
<dbReference type="InterPro" id="IPR000847">
    <property type="entry name" value="LysR_HTH_N"/>
</dbReference>
<reference evidence="6" key="1">
    <citation type="journal article" date="2014" name="Int. J. Syst. Evol. Microbiol.">
        <title>Complete genome sequence of Corynebacterium casei LMG S-19264T (=DSM 44701T), isolated from a smear-ripened cheese.</title>
        <authorList>
            <consortium name="US DOE Joint Genome Institute (JGI-PGF)"/>
            <person name="Walter F."/>
            <person name="Albersmeier A."/>
            <person name="Kalinowski J."/>
            <person name="Ruckert C."/>
        </authorList>
    </citation>
    <scope>NUCLEOTIDE SEQUENCE</scope>
    <source>
        <strain evidence="6">KCTC 42650</strain>
    </source>
</reference>
<dbReference type="SUPFAM" id="SSF46785">
    <property type="entry name" value="Winged helix' DNA-binding domain"/>
    <property type="match status" value="1"/>
</dbReference>
<dbReference type="EMBL" id="BNCJ01000001">
    <property type="protein sequence ID" value="GHF35720.1"/>
    <property type="molecule type" value="Genomic_DNA"/>
</dbReference>
<dbReference type="InterPro" id="IPR036390">
    <property type="entry name" value="WH_DNA-bd_sf"/>
</dbReference>
<dbReference type="Gene3D" id="3.40.190.290">
    <property type="match status" value="1"/>
</dbReference>
<keyword evidence="3" id="KW-0238">DNA-binding</keyword>